<comment type="catalytic activity">
    <reaction evidence="1">
        <text>uridine(34) in tRNA + AH2 + O2 = 5-hydroxyuridine(34) in tRNA + A + H2O</text>
        <dbReference type="Rhea" id="RHEA:64224"/>
        <dbReference type="Rhea" id="RHEA-COMP:11727"/>
        <dbReference type="Rhea" id="RHEA-COMP:13381"/>
        <dbReference type="ChEBI" id="CHEBI:13193"/>
        <dbReference type="ChEBI" id="CHEBI:15377"/>
        <dbReference type="ChEBI" id="CHEBI:15379"/>
        <dbReference type="ChEBI" id="CHEBI:17499"/>
        <dbReference type="ChEBI" id="CHEBI:65315"/>
        <dbReference type="ChEBI" id="CHEBI:136877"/>
    </reaction>
</comment>
<dbReference type="SMART" id="SM00450">
    <property type="entry name" value="RHOD"/>
    <property type="match status" value="1"/>
</dbReference>
<sequence length="326" mass="37488">MNQYVVCALYKFVRLEDYVELREPLKALMEKNEIRGTLLLANEGINGTVASTREGIDTLLAWLKKDPRLADTVYKESFDENQPFNRTKVKLKKEIVTLGVEGIDPRHVVGTYVKPEDWNDLISDPEVFVVDTRNDYEIEIGTFKNAANPKTDTFREFPEYVAQNMDPSKHKKVAMFCTGGIRCEKSTAYMKEQGFEEVYHLEGGILKYLEEVPQEESLWEGDCYVFDGRVAVNHQLEKSGYAMCNACRLPITEEDMQSEAFEQGVSCPKCIDKHTDEQKARFREREKQVQLSRARGEIHVGGEADQIITQRRNEKLAKKAEQRKAK</sequence>
<dbReference type="GO" id="GO:0016740">
    <property type="term" value="F:transferase activity"/>
    <property type="evidence" value="ECO:0007669"/>
    <property type="project" value="UniProtKB-KW"/>
</dbReference>
<dbReference type="InterPro" id="IPR020936">
    <property type="entry name" value="TrhO"/>
</dbReference>
<gene>
    <name evidence="3" type="primary">glpE_1</name>
    <name evidence="1" type="synonym">trhO</name>
    <name evidence="3" type="ORF">GCE9029_00322</name>
</gene>
<evidence type="ECO:0000256" key="1">
    <source>
        <dbReference type="HAMAP-Rule" id="MF_00469"/>
    </source>
</evidence>
<keyword evidence="3" id="KW-0808">Transferase</keyword>
<reference evidence="4" key="1">
    <citation type="submission" date="2016-02" db="EMBL/GenBank/DDBJ databases">
        <authorList>
            <person name="Rodrigo-Torres Lidia"/>
            <person name="Arahal R.David."/>
        </authorList>
    </citation>
    <scope>NUCLEOTIDE SEQUENCE [LARGE SCALE GENOMIC DNA]</scope>
    <source>
        <strain evidence="4">CECT 9029</strain>
    </source>
</reference>
<keyword evidence="1" id="KW-0560">Oxidoreductase</keyword>
<dbReference type="GO" id="GO:0006400">
    <property type="term" value="P:tRNA modification"/>
    <property type="evidence" value="ECO:0007669"/>
    <property type="project" value="UniProtKB-UniRule"/>
</dbReference>
<keyword evidence="4" id="KW-1185">Reference proteome</keyword>
<evidence type="ECO:0000313" key="3">
    <source>
        <dbReference type="EMBL" id="CZF77630.1"/>
    </source>
</evidence>
<evidence type="ECO:0000313" key="4">
    <source>
        <dbReference type="Proteomes" id="UP000071641"/>
    </source>
</evidence>
<keyword evidence="1" id="KW-0819">tRNA processing</keyword>
<name>A0A128ETX8_9GAMM</name>
<dbReference type="PANTHER" id="PTHR43268:SF3">
    <property type="entry name" value="RHODANESE-LIKE DOMAIN-CONTAINING PROTEIN 7-RELATED"/>
    <property type="match status" value="1"/>
</dbReference>
<dbReference type="EC" id="1.14.-.-" evidence="1"/>
<dbReference type="AlphaFoldDB" id="A0A128ETX8"/>
<feature type="domain" description="Rhodanese" evidence="2">
    <location>
        <begin position="123"/>
        <end position="217"/>
    </location>
</feature>
<proteinExistence type="inferred from homology"/>
<dbReference type="InterPro" id="IPR040503">
    <property type="entry name" value="TRHO_N"/>
</dbReference>
<dbReference type="EMBL" id="FIZX01000001">
    <property type="protein sequence ID" value="CZF77630.1"/>
    <property type="molecule type" value="Genomic_DNA"/>
</dbReference>
<evidence type="ECO:0000259" key="2">
    <source>
        <dbReference type="PROSITE" id="PS50206"/>
    </source>
</evidence>
<comment type="function">
    <text evidence="1">Catalyzes oxygen-dependent 5-hydroxyuridine (ho5U) modification at position 34 in tRNAs.</text>
</comment>
<organism evidence="3 4">
    <name type="scientific">Grimontia celer</name>
    <dbReference type="NCBI Taxonomy" id="1796497"/>
    <lineage>
        <taxon>Bacteria</taxon>
        <taxon>Pseudomonadati</taxon>
        <taxon>Pseudomonadota</taxon>
        <taxon>Gammaproteobacteria</taxon>
        <taxon>Vibrionales</taxon>
        <taxon>Vibrionaceae</taxon>
        <taxon>Grimontia</taxon>
    </lineage>
</organism>
<dbReference type="OrthoDB" id="9778326at2"/>
<dbReference type="InterPro" id="IPR036873">
    <property type="entry name" value="Rhodanese-like_dom_sf"/>
</dbReference>
<dbReference type="PANTHER" id="PTHR43268">
    <property type="entry name" value="THIOSULFATE SULFURTRANSFERASE/RHODANESE-LIKE DOMAIN-CONTAINING PROTEIN 2"/>
    <property type="match status" value="1"/>
</dbReference>
<dbReference type="PROSITE" id="PS50206">
    <property type="entry name" value="RHODANESE_3"/>
    <property type="match status" value="1"/>
</dbReference>
<protein>
    <recommendedName>
        <fullName evidence="1">tRNA uridine(34) hydroxylase</fullName>
        <ecNumber evidence="1">1.14.-.-</ecNumber>
    </recommendedName>
    <alternativeName>
        <fullName evidence="1">tRNA hydroxylation protein O</fullName>
    </alternativeName>
</protein>
<dbReference type="STRING" id="1796497.GCE9029_00322"/>
<dbReference type="Gene3D" id="3.30.70.100">
    <property type="match status" value="1"/>
</dbReference>
<accession>A0A128ETX8</accession>
<dbReference type="GO" id="GO:0016705">
    <property type="term" value="F:oxidoreductase activity, acting on paired donors, with incorporation or reduction of molecular oxygen"/>
    <property type="evidence" value="ECO:0007669"/>
    <property type="project" value="UniProtKB-UniRule"/>
</dbReference>
<comment type="similarity">
    <text evidence="1">Belongs to the TrhO family.</text>
</comment>
<dbReference type="NCBIfam" id="NF001136">
    <property type="entry name" value="PRK00142.1-4"/>
    <property type="match status" value="1"/>
</dbReference>
<dbReference type="Gene3D" id="3.40.250.10">
    <property type="entry name" value="Rhodanese-like domain"/>
    <property type="match status" value="1"/>
</dbReference>
<dbReference type="SUPFAM" id="SSF52821">
    <property type="entry name" value="Rhodanese/Cell cycle control phosphatase"/>
    <property type="match status" value="1"/>
</dbReference>
<dbReference type="Pfam" id="PF17773">
    <property type="entry name" value="UPF0176_N"/>
    <property type="match status" value="1"/>
</dbReference>
<dbReference type="InterPro" id="IPR001763">
    <property type="entry name" value="Rhodanese-like_dom"/>
</dbReference>
<dbReference type="RefSeq" id="WP_062663087.1">
    <property type="nucleotide sequence ID" value="NZ_FIZX01000001.1"/>
</dbReference>
<dbReference type="CDD" id="cd01518">
    <property type="entry name" value="RHOD_YceA"/>
    <property type="match status" value="1"/>
</dbReference>
<dbReference type="Pfam" id="PF00581">
    <property type="entry name" value="Rhodanese"/>
    <property type="match status" value="1"/>
</dbReference>
<dbReference type="HAMAP" id="MF_00469">
    <property type="entry name" value="TrhO"/>
    <property type="match status" value="1"/>
</dbReference>
<dbReference type="Proteomes" id="UP000071641">
    <property type="component" value="Unassembled WGS sequence"/>
</dbReference>